<dbReference type="Proteomes" id="UP000823388">
    <property type="component" value="Chromosome 3N"/>
</dbReference>
<accession>A0A8T0U891</accession>
<dbReference type="EMBL" id="CM029042">
    <property type="protein sequence ID" value="KAG2620912.1"/>
    <property type="molecule type" value="Genomic_DNA"/>
</dbReference>
<dbReference type="AlphaFoldDB" id="A0A8T0U891"/>
<evidence type="ECO:0000313" key="3">
    <source>
        <dbReference type="Proteomes" id="UP000823388"/>
    </source>
</evidence>
<keyword evidence="3" id="KW-1185">Reference proteome</keyword>
<gene>
    <name evidence="2" type="ORF">PVAP13_3NG234326</name>
</gene>
<feature type="region of interest" description="Disordered" evidence="1">
    <location>
        <begin position="17"/>
        <end position="46"/>
    </location>
</feature>
<evidence type="ECO:0000313" key="2">
    <source>
        <dbReference type="EMBL" id="KAG2620912.1"/>
    </source>
</evidence>
<evidence type="ECO:0000256" key="1">
    <source>
        <dbReference type="SAM" id="MobiDB-lite"/>
    </source>
</evidence>
<sequence length="225" mass="24629">MTPPPRLHAPCHHNSTSALLAANSAKRDIATTPRRRRQRHRAATRPPLRIRAEEAVEEAHGTRTLACAPLLLQPMRRHRRVAGPSPGTCTASHRTNRQGRAPARPHRHGHRAQRPAQARPPPGAATITTPLSRRAAAGHPTLPLLATQGRRCLLLQVANATDAAVTPYPVVEGLDPVTWTSDPPRRRRTAPRRRPTERRPRMAEHAAIADEDLAATFLGAARASE</sequence>
<feature type="compositionally biased region" description="Basic residues" evidence="1">
    <location>
        <begin position="185"/>
        <end position="196"/>
    </location>
</feature>
<proteinExistence type="predicted"/>
<comment type="caution">
    <text evidence="2">The sequence shown here is derived from an EMBL/GenBank/DDBJ whole genome shotgun (WGS) entry which is preliminary data.</text>
</comment>
<feature type="compositionally biased region" description="Basic and acidic residues" evidence="1">
    <location>
        <begin position="197"/>
        <end position="208"/>
    </location>
</feature>
<reference evidence="2" key="1">
    <citation type="submission" date="2020-05" db="EMBL/GenBank/DDBJ databases">
        <title>WGS assembly of Panicum virgatum.</title>
        <authorList>
            <person name="Lovell J.T."/>
            <person name="Jenkins J."/>
            <person name="Shu S."/>
            <person name="Juenger T.E."/>
            <person name="Schmutz J."/>
        </authorList>
    </citation>
    <scope>NUCLEOTIDE SEQUENCE</scope>
    <source>
        <strain evidence="2">AP13</strain>
    </source>
</reference>
<feature type="region of interest" description="Disordered" evidence="1">
    <location>
        <begin position="177"/>
        <end position="208"/>
    </location>
</feature>
<feature type="compositionally biased region" description="Basic residues" evidence="1">
    <location>
        <begin position="33"/>
        <end position="43"/>
    </location>
</feature>
<name>A0A8T0U891_PANVG</name>
<feature type="region of interest" description="Disordered" evidence="1">
    <location>
        <begin position="81"/>
        <end position="128"/>
    </location>
</feature>
<organism evidence="2 3">
    <name type="scientific">Panicum virgatum</name>
    <name type="common">Blackwell switchgrass</name>
    <dbReference type="NCBI Taxonomy" id="38727"/>
    <lineage>
        <taxon>Eukaryota</taxon>
        <taxon>Viridiplantae</taxon>
        <taxon>Streptophyta</taxon>
        <taxon>Embryophyta</taxon>
        <taxon>Tracheophyta</taxon>
        <taxon>Spermatophyta</taxon>
        <taxon>Magnoliopsida</taxon>
        <taxon>Liliopsida</taxon>
        <taxon>Poales</taxon>
        <taxon>Poaceae</taxon>
        <taxon>PACMAD clade</taxon>
        <taxon>Panicoideae</taxon>
        <taxon>Panicodae</taxon>
        <taxon>Paniceae</taxon>
        <taxon>Panicinae</taxon>
        <taxon>Panicum</taxon>
        <taxon>Panicum sect. Hiantes</taxon>
    </lineage>
</organism>
<feature type="compositionally biased region" description="Basic residues" evidence="1">
    <location>
        <begin position="103"/>
        <end position="113"/>
    </location>
</feature>
<protein>
    <submittedName>
        <fullName evidence="2">Uncharacterized protein</fullName>
    </submittedName>
</protein>